<keyword evidence="3" id="KW-1185">Reference proteome</keyword>
<gene>
    <name evidence="2" type="ORF">Fmac_023931</name>
</gene>
<feature type="region of interest" description="Disordered" evidence="1">
    <location>
        <begin position="138"/>
        <end position="164"/>
    </location>
</feature>
<evidence type="ECO:0000256" key="1">
    <source>
        <dbReference type="SAM" id="MobiDB-lite"/>
    </source>
</evidence>
<dbReference type="Proteomes" id="UP001603857">
    <property type="component" value="Unassembled WGS sequence"/>
</dbReference>
<feature type="region of interest" description="Disordered" evidence="1">
    <location>
        <begin position="34"/>
        <end position="53"/>
    </location>
</feature>
<dbReference type="AlphaFoldDB" id="A0ABD1LNG3"/>
<reference evidence="2 3" key="1">
    <citation type="submission" date="2024-08" db="EMBL/GenBank/DDBJ databases">
        <title>Insights into the chromosomal genome structure of Flemingia macrophylla.</title>
        <authorList>
            <person name="Ding Y."/>
            <person name="Zhao Y."/>
            <person name="Bi W."/>
            <person name="Wu M."/>
            <person name="Zhao G."/>
            <person name="Gong Y."/>
            <person name="Li W."/>
            <person name="Zhang P."/>
        </authorList>
    </citation>
    <scope>NUCLEOTIDE SEQUENCE [LARGE SCALE GENOMIC DNA]</scope>
    <source>
        <strain evidence="2">DYQJB</strain>
        <tissue evidence="2">Leaf</tissue>
    </source>
</reference>
<evidence type="ECO:0000313" key="2">
    <source>
        <dbReference type="EMBL" id="KAL2324873.1"/>
    </source>
</evidence>
<accession>A0ABD1LNG3</accession>
<protein>
    <submittedName>
        <fullName evidence="2">Uncharacterized protein</fullName>
    </submittedName>
</protein>
<dbReference type="PANTHER" id="PTHR33237">
    <property type="entry name" value="F2P16.13 PROTEIN-RELATED"/>
    <property type="match status" value="1"/>
</dbReference>
<dbReference type="EMBL" id="JBGMDY010000008">
    <property type="protein sequence ID" value="KAL2324873.1"/>
    <property type="molecule type" value="Genomic_DNA"/>
</dbReference>
<organism evidence="2 3">
    <name type="scientific">Flemingia macrophylla</name>
    <dbReference type="NCBI Taxonomy" id="520843"/>
    <lineage>
        <taxon>Eukaryota</taxon>
        <taxon>Viridiplantae</taxon>
        <taxon>Streptophyta</taxon>
        <taxon>Embryophyta</taxon>
        <taxon>Tracheophyta</taxon>
        <taxon>Spermatophyta</taxon>
        <taxon>Magnoliopsida</taxon>
        <taxon>eudicotyledons</taxon>
        <taxon>Gunneridae</taxon>
        <taxon>Pentapetalae</taxon>
        <taxon>rosids</taxon>
        <taxon>fabids</taxon>
        <taxon>Fabales</taxon>
        <taxon>Fabaceae</taxon>
        <taxon>Papilionoideae</taxon>
        <taxon>50 kb inversion clade</taxon>
        <taxon>NPAAA clade</taxon>
        <taxon>indigoferoid/millettioid clade</taxon>
        <taxon>Phaseoleae</taxon>
        <taxon>Flemingia</taxon>
    </lineage>
</organism>
<proteinExistence type="predicted"/>
<comment type="caution">
    <text evidence="2">The sequence shown here is derived from an EMBL/GenBank/DDBJ whole genome shotgun (WGS) entry which is preliminary data.</text>
</comment>
<sequence length="164" mass="18695">MGSESGSNNELSTTKIFSIHVTCIVPFCAKGEERDNSEGNRNASGQSKFPHLSPEMPKRIIKKIIKATNPSMCFKAMRPVESSPVLKQFVKKINKSMKYPWRKTKEQEDDRCLWKKTILMGEKCQPLQFSGSIFYDSNGNQLSHPPRSPRFTSSPLPTFDEFEM</sequence>
<dbReference type="PANTHER" id="PTHR33237:SF47">
    <property type="entry name" value="TRANSMEMBRANE PROTEIN"/>
    <property type="match status" value="1"/>
</dbReference>
<evidence type="ECO:0000313" key="3">
    <source>
        <dbReference type="Proteomes" id="UP001603857"/>
    </source>
</evidence>
<name>A0ABD1LNG3_9FABA</name>